<comment type="subcellular location">
    <subcellularLocation>
        <location evidence="1">Membrane</location>
        <topology evidence="1">Multi-pass membrane protein</topology>
    </subcellularLocation>
</comment>
<dbReference type="PANTHER" id="PTHR10027">
    <property type="entry name" value="CALCIUM-ACTIVATED POTASSIUM CHANNEL ALPHA CHAIN"/>
    <property type="match status" value="1"/>
</dbReference>
<dbReference type="EMBL" id="QUTG01007195">
    <property type="protein sequence ID" value="RHY82979.1"/>
    <property type="molecule type" value="Genomic_DNA"/>
</dbReference>
<accession>A0A3L6V7V4</accession>
<dbReference type="Proteomes" id="UP000285430">
    <property type="component" value="Unassembled WGS sequence"/>
</dbReference>
<evidence type="ECO:0000256" key="6">
    <source>
        <dbReference type="ARBA" id="ARBA00022958"/>
    </source>
</evidence>
<dbReference type="GO" id="GO:0005267">
    <property type="term" value="F:potassium channel activity"/>
    <property type="evidence" value="ECO:0007669"/>
    <property type="project" value="UniProtKB-KW"/>
</dbReference>
<evidence type="ECO:0000256" key="8">
    <source>
        <dbReference type="ARBA" id="ARBA00023065"/>
    </source>
</evidence>
<keyword evidence="6" id="KW-0630">Potassium</keyword>
<dbReference type="PANTHER" id="PTHR10027:SF10">
    <property type="entry name" value="SLOWPOKE 2, ISOFORM D"/>
    <property type="match status" value="1"/>
</dbReference>
<evidence type="ECO:0000313" key="14">
    <source>
        <dbReference type="EMBL" id="RLO04746.1"/>
    </source>
</evidence>
<gene>
    <name evidence="12" type="ORF">DYB26_016518</name>
    <name evidence="14" type="ORF">DYB28_001996</name>
    <name evidence="11" type="ORF">DYB35_013014</name>
    <name evidence="13" type="ORF">DYB37_001697</name>
</gene>
<name>A0A3L6V7V4_APHAT</name>
<sequence>MARKRKQHMKSFKQKRPCEAKAAVVLPFYAAGYGVPTDFFDSLLCQSYFTPELLRFAQELLCMDQRSPTSDGANVSSSLSQIPLPESFAGKLFGDLFTYLLTYESVIAIGLYRNSASRATLPYVYTVPKRNSVLRADDFVFILAQPHTQIALENAIDFEADVVESRIKNMHITKCTIQAALHQIKLKKQIREGAAAAAVVVPQYEEGQVVDKTTSGDHRL</sequence>
<dbReference type="VEuPathDB" id="FungiDB:H257_02750"/>
<evidence type="ECO:0000313" key="16">
    <source>
        <dbReference type="Proteomes" id="UP000285430"/>
    </source>
</evidence>
<reference evidence="16 17" key="2">
    <citation type="submission" date="2018-08" db="EMBL/GenBank/DDBJ databases">
        <title>Aphanomyces genome sequencing and annotation.</title>
        <authorList>
            <person name="Minardi D."/>
            <person name="Oidtmann B."/>
            <person name="Van Der Giezen M."/>
            <person name="Studholme D.J."/>
        </authorList>
    </citation>
    <scope>NUCLEOTIDE SEQUENCE [LARGE SCALE GENOMIC DNA]</scope>
    <source>
        <strain evidence="13 16">Da</strain>
        <strain evidence="12 18">FDL457</strain>
        <strain evidence="11 17">Sv</strain>
    </source>
</reference>
<evidence type="ECO:0000313" key="13">
    <source>
        <dbReference type="EMBL" id="RHZ13945.1"/>
    </source>
</evidence>
<keyword evidence="10" id="KW-0407">Ion channel</keyword>
<reference evidence="14 15" key="1">
    <citation type="journal article" date="2018" name="J. Invertebr. Pathol.">
        <title>New genotyping method for the causative agent of crayfish plague (Aphanomyces astaci) based on whole genome data.</title>
        <authorList>
            <person name="Minardi D."/>
            <person name="Studholme D.J."/>
            <person name="van der Giezen M."/>
            <person name="Pretto T."/>
            <person name="Oidtmann B."/>
        </authorList>
    </citation>
    <scope>NUCLEOTIDE SEQUENCE [LARGE SCALE GENOMIC DNA]</scope>
    <source>
        <strain evidence="14 15">KB13</strain>
    </source>
</reference>
<evidence type="ECO:0000256" key="5">
    <source>
        <dbReference type="ARBA" id="ARBA00022826"/>
    </source>
</evidence>
<evidence type="ECO:0000256" key="7">
    <source>
        <dbReference type="ARBA" id="ARBA00022989"/>
    </source>
</evidence>
<evidence type="ECO:0000313" key="11">
    <source>
        <dbReference type="EMBL" id="RHY82979.1"/>
    </source>
</evidence>
<dbReference type="Proteomes" id="UP000286510">
    <property type="component" value="Unassembled WGS sequence"/>
</dbReference>
<keyword evidence="7" id="KW-1133">Transmembrane helix</keyword>
<dbReference type="Proteomes" id="UP000275652">
    <property type="component" value="Unassembled WGS sequence"/>
</dbReference>
<keyword evidence="2" id="KW-0813">Transport</keyword>
<dbReference type="EMBL" id="QUTH01004423">
    <property type="protein sequence ID" value="RHZ13945.1"/>
    <property type="molecule type" value="Genomic_DNA"/>
</dbReference>
<dbReference type="AlphaFoldDB" id="A0A3L6V7V4"/>
<protein>
    <submittedName>
        <fullName evidence="11">Uncharacterized protein</fullName>
    </submittedName>
</protein>
<evidence type="ECO:0000256" key="3">
    <source>
        <dbReference type="ARBA" id="ARBA00022538"/>
    </source>
</evidence>
<keyword evidence="8" id="KW-0406">Ion transport</keyword>
<evidence type="ECO:0000313" key="17">
    <source>
        <dbReference type="Proteomes" id="UP000285712"/>
    </source>
</evidence>
<evidence type="ECO:0000256" key="10">
    <source>
        <dbReference type="ARBA" id="ARBA00023303"/>
    </source>
</evidence>
<keyword evidence="4" id="KW-0812">Transmembrane</keyword>
<evidence type="ECO:0000256" key="2">
    <source>
        <dbReference type="ARBA" id="ARBA00022448"/>
    </source>
</evidence>
<keyword evidence="9" id="KW-0472">Membrane</keyword>
<keyword evidence="5" id="KW-0631">Potassium channel</keyword>
<organism evidence="11 17">
    <name type="scientific">Aphanomyces astaci</name>
    <name type="common">Crayfish plague agent</name>
    <dbReference type="NCBI Taxonomy" id="112090"/>
    <lineage>
        <taxon>Eukaryota</taxon>
        <taxon>Sar</taxon>
        <taxon>Stramenopiles</taxon>
        <taxon>Oomycota</taxon>
        <taxon>Saprolegniomycetes</taxon>
        <taxon>Saprolegniales</taxon>
        <taxon>Verrucalvaceae</taxon>
        <taxon>Aphanomyces</taxon>
    </lineage>
</organism>
<dbReference type="InterPro" id="IPR047871">
    <property type="entry name" value="K_chnl_Slo-like"/>
</dbReference>
<evidence type="ECO:0000256" key="4">
    <source>
        <dbReference type="ARBA" id="ARBA00022692"/>
    </source>
</evidence>
<evidence type="ECO:0000256" key="1">
    <source>
        <dbReference type="ARBA" id="ARBA00004141"/>
    </source>
</evidence>
<comment type="caution">
    <text evidence="11">The sequence shown here is derived from an EMBL/GenBank/DDBJ whole genome shotgun (WGS) entry which is preliminary data.</text>
</comment>
<evidence type="ECO:0000313" key="18">
    <source>
        <dbReference type="Proteomes" id="UP000286510"/>
    </source>
</evidence>
<evidence type="ECO:0000313" key="12">
    <source>
        <dbReference type="EMBL" id="RHY99436.1"/>
    </source>
</evidence>
<proteinExistence type="predicted"/>
<evidence type="ECO:0000313" key="15">
    <source>
        <dbReference type="Proteomes" id="UP000275652"/>
    </source>
</evidence>
<dbReference type="GO" id="GO:0016020">
    <property type="term" value="C:membrane"/>
    <property type="evidence" value="ECO:0007669"/>
    <property type="project" value="UniProtKB-SubCell"/>
</dbReference>
<dbReference type="EMBL" id="QUTF01019529">
    <property type="protein sequence ID" value="RHY99436.1"/>
    <property type="molecule type" value="Genomic_DNA"/>
</dbReference>
<dbReference type="EMBL" id="QUTI01028312">
    <property type="protein sequence ID" value="RLO04746.1"/>
    <property type="molecule type" value="Genomic_DNA"/>
</dbReference>
<keyword evidence="3" id="KW-0633">Potassium transport</keyword>
<dbReference type="Proteomes" id="UP000285712">
    <property type="component" value="Unassembled WGS sequence"/>
</dbReference>
<evidence type="ECO:0000256" key="9">
    <source>
        <dbReference type="ARBA" id="ARBA00023136"/>
    </source>
</evidence>